<gene>
    <name evidence="2" type="ORF">I6E12_03430</name>
</gene>
<evidence type="ECO:0000313" key="2">
    <source>
        <dbReference type="EMBL" id="MCF2563163.1"/>
    </source>
</evidence>
<dbReference type="RefSeq" id="WP_094435213.1">
    <property type="nucleotide sequence ID" value="NZ_JADYTN010000005.1"/>
</dbReference>
<evidence type="ECO:0000259" key="1">
    <source>
        <dbReference type="Pfam" id="PF00535"/>
    </source>
</evidence>
<feature type="domain" description="Glycosyltransferase 2-like" evidence="1">
    <location>
        <begin position="4"/>
        <end position="162"/>
    </location>
</feature>
<proteinExistence type="predicted"/>
<protein>
    <submittedName>
        <fullName evidence="2">Glycosyltransferase family 2 protein</fullName>
    </submittedName>
</protein>
<name>A0ABS9CFR1_9BACT</name>
<dbReference type="InterPro" id="IPR001173">
    <property type="entry name" value="Glyco_trans_2-like"/>
</dbReference>
<dbReference type="InterPro" id="IPR029044">
    <property type="entry name" value="Nucleotide-diphossugar_trans"/>
</dbReference>
<comment type="caution">
    <text evidence="2">The sequence shown here is derived from an EMBL/GenBank/DDBJ whole genome shotgun (WGS) entry which is preliminary data.</text>
</comment>
<dbReference type="EMBL" id="JADYTN010000005">
    <property type="protein sequence ID" value="MCF2563163.1"/>
    <property type="molecule type" value="Genomic_DNA"/>
</dbReference>
<keyword evidence="3" id="KW-1185">Reference proteome</keyword>
<dbReference type="Proteomes" id="UP001200470">
    <property type="component" value="Unassembled WGS sequence"/>
</dbReference>
<accession>A0ABS9CFR1</accession>
<reference evidence="2 3" key="1">
    <citation type="submission" date="2020-12" db="EMBL/GenBank/DDBJ databases">
        <title>Whole genome sequences of gut porcine anaerobes.</title>
        <authorList>
            <person name="Kubasova T."/>
            <person name="Jahodarova E."/>
            <person name="Rychlik I."/>
        </authorList>
    </citation>
    <scope>NUCLEOTIDE SEQUENCE [LARGE SCALE GENOMIC DNA]</scope>
    <source>
        <strain evidence="2 3">An925</strain>
    </source>
</reference>
<dbReference type="PANTHER" id="PTHR22916:SF3">
    <property type="entry name" value="UDP-GLCNAC:BETAGAL BETA-1,3-N-ACETYLGLUCOSAMINYLTRANSFERASE-LIKE PROTEIN 1"/>
    <property type="match status" value="1"/>
</dbReference>
<dbReference type="Gene3D" id="3.90.550.10">
    <property type="entry name" value="Spore Coat Polysaccharide Biosynthesis Protein SpsA, Chain A"/>
    <property type="match status" value="1"/>
</dbReference>
<dbReference type="CDD" id="cd00761">
    <property type="entry name" value="Glyco_tranf_GTA_type"/>
    <property type="match status" value="1"/>
</dbReference>
<sequence length="305" mass="35013">MKISVIVPIYNKVEYIERCFRQLLAQDMDDIEVVAVDDGSTDGSGDLCDKLSGDARLRVFHTPNQGVTAARRYGVEQAQGEYIVFVDSDDELLPGALRTLYDAISQTSADEVIATFCTHNGIQSPVVYQGEVNPTDLVRAIIAGKNRFPVLWAAIFRRTILEGCLDTPRDIIEGEDKLMQVMVLMKRPRVWFITDCVYRYTLGVPNTRRRTLEREMLYDRLLRQTLAPQWSELHSAFVLHQLKEYEKFICDGHMEVRHNYYIKAIGTLPAGIPLYDRVVWALPPLLSRPVIKLYRTIIQIKQHRL</sequence>
<organism evidence="2 3">
    <name type="scientific">Xylanibacter brevis</name>
    <dbReference type="NCBI Taxonomy" id="83231"/>
    <lineage>
        <taxon>Bacteria</taxon>
        <taxon>Pseudomonadati</taxon>
        <taxon>Bacteroidota</taxon>
        <taxon>Bacteroidia</taxon>
        <taxon>Bacteroidales</taxon>
        <taxon>Prevotellaceae</taxon>
        <taxon>Xylanibacter</taxon>
    </lineage>
</organism>
<dbReference type="PANTHER" id="PTHR22916">
    <property type="entry name" value="GLYCOSYLTRANSFERASE"/>
    <property type="match status" value="1"/>
</dbReference>
<evidence type="ECO:0000313" key="3">
    <source>
        <dbReference type="Proteomes" id="UP001200470"/>
    </source>
</evidence>
<dbReference type="SUPFAM" id="SSF53448">
    <property type="entry name" value="Nucleotide-diphospho-sugar transferases"/>
    <property type="match status" value="1"/>
</dbReference>
<dbReference type="Pfam" id="PF00535">
    <property type="entry name" value="Glycos_transf_2"/>
    <property type="match status" value="1"/>
</dbReference>